<evidence type="ECO:0000313" key="2">
    <source>
        <dbReference type="EMBL" id="CEM42081.1"/>
    </source>
</evidence>
<organism evidence="2">
    <name type="scientific">Chromera velia CCMP2878</name>
    <dbReference type="NCBI Taxonomy" id="1169474"/>
    <lineage>
        <taxon>Eukaryota</taxon>
        <taxon>Sar</taxon>
        <taxon>Alveolata</taxon>
        <taxon>Colpodellida</taxon>
        <taxon>Chromeraceae</taxon>
        <taxon>Chromera</taxon>
    </lineage>
</organism>
<gene>
    <name evidence="2" type="ORF">Cvel_6434</name>
</gene>
<protein>
    <submittedName>
        <fullName evidence="2">Uncharacterized protein</fullName>
    </submittedName>
</protein>
<dbReference type="VEuPathDB" id="CryptoDB:Cvel_6434"/>
<accession>A0A0G4HDS8</accession>
<dbReference type="EMBL" id="CDMZ01002375">
    <property type="protein sequence ID" value="CEM42081.1"/>
    <property type="molecule type" value="Genomic_DNA"/>
</dbReference>
<sequence length="122" mass="13079">MDDSSELQPFQVSAGQGPAVPEVHSSTLTESTASASAWSLAASGQDGSLHVQKTQEAESLCKKTQTMESQMLQDVQADFALCIVLEHARPSEQDVSELASTKDSFGIAWLALTLIRQTVVQE</sequence>
<dbReference type="AlphaFoldDB" id="A0A0G4HDS8"/>
<feature type="region of interest" description="Disordered" evidence="1">
    <location>
        <begin position="1"/>
        <end position="28"/>
    </location>
</feature>
<feature type="compositionally biased region" description="Polar residues" evidence="1">
    <location>
        <begin position="1"/>
        <end position="14"/>
    </location>
</feature>
<proteinExistence type="predicted"/>
<name>A0A0G4HDS8_9ALVE</name>
<dbReference type="PhylomeDB" id="A0A0G4HDS8"/>
<reference evidence="2" key="1">
    <citation type="submission" date="2014-11" db="EMBL/GenBank/DDBJ databases">
        <authorList>
            <person name="Otto D Thomas"/>
            <person name="Naeem Raeece"/>
        </authorList>
    </citation>
    <scope>NUCLEOTIDE SEQUENCE</scope>
</reference>
<evidence type="ECO:0000256" key="1">
    <source>
        <dbReference type="SAM" id="MobiDB-lite"/>
    </source>
</evidence>